<dbReference type="GeneID" id="37064715"/>
<dbReference type="OrthoDB" id="2520703at2759"/>
<dbReference type="RefSeq" id="XP_025403009.1">
    <property type="nucleotide sequence ID" value="XM_025542478.1"/>
</dbReference>
<reference evidence="1 2" key="1">
    <citation type="submission" date="2016-12" db="EMBL/GenBank/DDBJ databases">
        <title>The genomes of Aspergillus section Nigri reveals drivers in fungal speciation.</title>
        <authorList>
            <consortium name="DOE Joint Genome Institute"/>
            <person name="Vesth T.C."/>
            <person name="Nybo J."/>
            <person name="Theobald S."/>
            <person name="Brandl J."/>
            <person name="Frisvad J.C."/>
            <person name="Nielsen K.F."/>
            <person name="Lyhne E.K."/>
            <person name="Kogle M.E."/>
            <person name="Kuo A."/>
            <person name="Riley R."/>
            <person name="Clum A."/>
            <person name="Nolan M."/>
            <person name="Lipzen A."/>
            <person name="Salamov A."/>
            <person name="Henrissat B."/>
            <person name="Wiebenga A."/>
            <person name="De Vries R.P."/>
            <person name="Grigoriev I.V."/>
            <person name="Mortensen U.H."/>
            <person name="Andersen M.R."/>
            <person name="Baker S.E."/>
        </authorList>
    </citation>
    <scope>NUCLEOTIDE SEQUENCE [LARGE SCALE GENOMIC DNA]</scope>
    <source>
        <strain evidence="1 2">CBS 117.55</strain>
    </source>
</reference>
<evidence type="ECO:0000313" key="1">
    <source>
        <dbReference type="EMBL" id="PWY90178.1"/>
    </source>
</evidence>
<comment type="caution">
    <text evidence="1">The sequence shown here is derived from an EMBL/GenBank/DDBJ whole genome shotgun (WGS) entry which is preliminary data.</text>
</comment>
<sequence length="365" mass="42091">MDMRNALPLFYLPAVKKVTAYNVHQSMHPDPIAFETPSVPHATRPVTAIDIRGAQNIRGVPAWIAACDNLEIFKLSYGLYTPYNIKNLSSLAYQTYTHSLISPRQCDIKQLRGYLLPCRHTLKTLSLTYESTWQISRDFALTRRRLEDYQTEEPFGSFKEFEVLEELHIRHWNIISQVHPPVNLDDYPIPFLVEDGLENPPAPSDFNSDSDLDLDPSSDFDVDRALASCSIEEQGVYVDPDVEKDQIETQEMCAEDDDDHWTADEFLGEILPSSLKHLCIHEIVNRQFFPLLSNLGRLVDERDTYVPQLEKIGFELSPCKIKDLFDPEKRFTAFVEKCGRKNVRVSFHGLPARWDHAHLFPERVR</sequence>
<dbReference type="AlphaFoldDB" id="A0A317WZM4"/>
<dbReference type="EMBL" id="MSFL01000003">
    <property type="protein sequence ID" value="PWY90178.1"/>
    <property type="molecule type" value="Genomic_DNA"/>
</dbReference>
<evidence type="ECO:0000313" key="2">
    <source>
        <dbReference type="Proteomes" id="UP000247233"/>
    </source>
</evidence>
<gene>
    <name evidence="1" type="ORF">BO70DRAFT_359173</name>
</gene>
<keyword evidence="2" id="KW-1185">Reference proteome</keyword>
<dbReference type="Proteomes" id="UP000247233">
    <property type="component" value="Unassembled WGS sequence"/>
</dbReference>
<dbReference type="VEuPathDB" id="FungiDB:BO70DRAFT_359173"/>
<organism evidence="1 2">
    <name type="scientific">Aspergillus heteromorphus CBS 117.55</name>
    <dbReference type="NCBI Taxonomy" id="1448321"/>
    <lineage>
        <taxon>Eukaryota</taxon>
        <taxon>Fungi</taxon>
        <taxon>Dikarya</taxon>
        <taxon>Ascomycota</taxon>
        <taxon>Pezizomycotina</taxon>
        <taxon>Eurotiomycetes</taxon>
        <taxon>Eurotiomycetidae</taxon>
        <taxon>Eurotiales</taxon>
        <taxon>Aspergillaceae</taxon>
        <taxon>Aspergillus</taxon>
        <taxon>Aspergillus subgen. Circumdati</taxon>
    </lineage>
</organism>
<name>A0A317WZM4_9EURO</name>
<protein>
    <submittedName>
        <fullName evidence="1">Uncharacterized protein</fullName>
    </submittedName>
</protein>
<accession>A0A317WZM4</accession>
<proteinExistence type="predicted"/>